<protein>
    <recommendedName>
        <fullName evidence="3">HEAT repeat domain-containing protein</fullName>
    </recommendedName>
</protein>
<dbReference type="Proteomes" id="UP000262699">
    <property type="component" value="Unassembled WGS sequence"/>
</dbReference>
<evidence type="ECO:0000313" key="2">
    <source>
        <dbReference type="Proteomes" id="UP000262699"/>
    </source>
</evidence>
<sequence length="266" mass="26971">MWRSGAAMAALDLAGDPAVAAALVADGDWAAAVLSPLLARPDAAWPLAGRVAGDRATLMIERRADLVLAVTTLRPGGEPPGGVIAGGRQSFVRVLGGRGRLDRWEAGVVGADFSAATASPLGPRRSVDVTCGSALAIDGRREAHRFVPAEGGLILLTLTLAVDAAPLLRDYALPGGQLRRVAAAEGDAAQAAMLVEVLGALGGGTVALAAASAHPAFFVRWAAMRHWLAQDARGAAPTLARMAVADPHPEVRAAALAAQGMLACPA</sequence>
<gene>
    <name evidence="1" type="ORF">DEP91_09190</name>
</gene>
<proteinExistence type="predicted"/>
<evidence type="ECO:0000313" key="1">
    <source>
        <dbReference type="EMBL" id="HCB76335.1"/>
    </source>
</evidence>
<reference evidence="1 2" key="1">
    <citation type="journal article" date="2018" name="Nat. Biotechnol.">
        <title>A standardized bacterial taxonomy based on genome phylogeny substantially revises the tree of life.</title>
        <authorList>
            <person name="Parks D.H."/>
            <person name="Chuvochina M."/>
            <person name="Waite D.W."/>
            <person name="Rinke C."/>
            <person name="Skarshewski A."/>
            <person name="Chaumeil P.A."/>
            <person name="Hugenholtz P."/>
        </authorList>
    </citation>
    <scope>NUCLEOTIDE SEQUENCE [LARGE SCALE GENOMIC DNA]</scope>
    <source>
        <strain evidence="1">UBA9015</strain>
    </source>
</reference>
<name>A0A3D0WC64_9SPHN</name>
<accession>A0A3D0WC64</accession>
<comment type="caution">
    <text evidence="1">The sequence shown here is derived from an EMBL/GenBank/DDBJ whole genome shotgun (WGS) entry which is preliminary data.</text>
</comment>
<evidence type="ECO:0008006" key="3">
    <source>
        <dbReference type="Google" id="ProtNLM"/>
    </source>
</evidence>
<dbReference type="EMBL" id="DOYJ01000252">
    <property type="protein sequence ID" value="HCB76335.1"/>
    <property type="molecule type" value="Genomic_DNA"/>
</dbReference>
<dbReference type="AlphaFoldDB" id="A0A3D0WC64"/>
<organism evidence="1 2">
    <name type="scientific">Sphingomonas bacterium</name>
    <dbReference type="NCBI Taxonomy" id="1895847"/>
    <lineage>
        <taxon>Bacteria</taxon>
        <taxon>Pseudomonadati</taxon>
        <taxon>Pseudomonadota</taxon>
        <taxon>Alphaproteobacteria</taxon>
        <taxon>Sphingomonadales</taxon>
        <taxon>Sphingomonadaceae</taxon>
        <taxon>Sphingomonas</taxon>
    </lineage>
</organism>